<sequence length="69" mass="8307">MRLRLVYEINDDGKRDIFVETKDGKFDILAYDFKFLTEQGEQIRMDAWGNPKQRKELLRKAQAERKSQK</sequence>
<reference evidence="1 2" key="1">
    <citation type="submission" date="2012-10" db="EMBL/GenBank/DDBJ databases">
        <authorList>
            <person name="Harkins D.M."/>
            <person name="Durkin A.S."/>
            <person name="Brinkac L.M."/>
            <person name="Haft D.H."/>
            <person name="Selengut J.D."/>
            <person name="Sanka R."/>
            <person name="DePew J."/>
            <person name="Purushe J."/>
            <person name="Chanthongthip A."/>
            <person name="Lattana O."/>
            <person name="Phetsouvanh R."/>
            <person name="Newton P.N."/>
            <person name="Vinetz J.M."/>
            <person name="Sutton G.G."/>
            <person name="Nierman W.C."/>
            <person name="Fouts D.E."/>
        </authorList>
    </citation>
    <scope>NUCLEOTIDE SEQUENCE [LARGE SCALE GENOMIC DNA]</scope>
    <source>
        <strain evidence="1 2">UI 12758</strain>
    </source>
</reference>
<dbReference type="EMBL" id="AHNR02000028">
    <property type="protein sequence ID" value="EKR55557.1"/>
    <property type="molecule type" value="Genomic_DNA"/>
</dbReference>
<evidence type="ECO:0000313" key="1">
    <source>
        <dbReference type="EMBL" id="EKR55557.1"/>
    </source>
</evidence>
<organism evidence="1 2">
    <name type="scientific">Leptospira interrogans str. UI 12758</name>
    <dbReference type="NCBI Taxonomy" id="1049938"/>
    <lineage>
        <taxon>Bacteria</taxon>
        <taxon>Pseudomonadati</taxon>
        <taxon>Spirochaetota</taxon>
        <taxon>Spirochaetia</taxon>
        <taxon>Leptospirales</taxon>
        <taxon>Leptospiraceae</taxon>
        <taxon>Leptospira</taxon>
    </lineage>
</organism>
<dbReference type="AlphaFoldDB" id="A0A0E2D7Y3"/>
<comment type="caution">
    <text evidence="1">The sequence shown here is derived from an EMBL/GenBank/DDBJ whole genome shotgun (WGS) entry which is preliminary data.</text>
</comment>
<evidence type="ECO:0000313" key="2">
    <source>
        <dbReference type="Proteomes" id="UP000001340"/>
    </source>
</evidence>
<name>A0A0E2D7Y3_LEPIR</name>
<accession>A0A0E2D7Y3</accession>
<gene>
    <name evidence="1" type="ORF">LEP1GSC105_2175</name>
</gene>
<protein>
    <submittedName>
        <fullName evidence="1">Uncharacterized protein</fullName>
    </submittedName>
</protein>
<dbReference type="RefSeq" id="WP_001239501.1">
    <property type="nucleotide sequence ID" value="NZ_AHNR02000028.1"/>
</dbReference>
<dbReference type="Proteomes" id="UP000001340">
    <property type="component" value="Unassembled WGS sequence"/>
</dbReference>
<proteinExistence type="predicted"/>